<organism evidence="3 5">
    <name type="scientific">Bacillus australimaris</name>
    <dbReference type="NCBI Taxonomy" id="1326968"/>
    <lineage>
        <taxon>Bacteria</taxon>
        <taxon>Bacillati</taxon>
        <taxon>Bacillota</taxon>
        <taxon>Bacilli</taxon>
        <taxon>Bacillales</taxon>
        <taxon>Bacillaceae</taxon>
        <taxon>Bacillus</taxon>
    </lineage>
</organism>
<dbReference type="EMBL" id="LGYN01000012">
    <property type="protein sequence ID" value="KPN14811.1"/>
    <property type="molecule type" value="Genomic_DNA"/>
</dbReference>
<sequence>MKKSRVFSVVMLVLFSFVMVVPTFAKTNQYSFTMEKRAVNGSDLGKYYTLSKGSAKISGSQWQSKKLPNAKGPNLVYYELRNKTTGNSFGTVTSRPNANGSSNKVSGTFKGLGGGNKYYLFVYKIEIDGRHLKGSGKVYN</sequence>
<keyword evidence="1" id="KW-0732">Signal</keyword>
<dbReference type="Proteomes" id="UP000676804">
    <property type="component" value="Unassembled WGS sequence"/>
</dbReference>
<dbReference type="EMBL" id="JAGQFH010000012">
    <property type="protein sequence ID" value="MBR8689979.1"/>
    <property type="molecule type" value="Genomic_DNA"/>
</dbReference>
<evidence type="ECO:0000256" key="1">
    <source>
        <dbReference type="SAM" id="SignalP"/>
    </source>
</evidence>
<feature type="chain" id="PRO_5044725655" evidence="1">
    <location>
        <begin position="26"/>
        <end position="140"/>
    </location>
</feature>
<reference evidence="3 5" key="2">
    <citation type="submission" date="2021-04" db="EMBL/GenBank/DDBJ databases">
        <title>Isolation of newly marine bacteria for enzymatic activity.</title>
        <authorList>
            <person name="Hadi W.A.M."/>
            <person name="Nair A.J.J."/>
            <person name="Edwin B.T."/>
        </authorList>
    </citation>
    <scope>NUCLEOTIDE SEQUENCE [LARGE SCALE GENOMIC DNA]</scope>
    <source>
        <strain evidence="3 5">B28A</strain>
    </source>
</reference>
<accession>A0ABD4QLL0</accession>
<reference evidence="2 4" key="1">
    <citation type="submission" date="2015-07" db="EMBL/GenBank/DDBJ databases">
        <title>Bacillus zhangzhouensis sp. nov. and Bacillus nanhaiticus sp. nov.</title>
        <authorList>
            <person name="Liu Y."/>
            <person name="Lai Q."/>
            <person name="Shao Z."/>
        </authorList>
    </citation>
    <scope>NUCLEOTIDE SEQUENCE [LARGE SCALE GENOMIC DNA]</scope>
    <source>
        <strain evidence="2 4">NH7I_1</strain>
    </source>
</reference>
<keyword evidence="4" id="KW-1185">Reference proteome</keyword>
<name>A0ABD4QLL0_9BACI</name>
<evidence type="ECO:0000313" key="5">
    <source>
        <dbReference type="Proteomes" id="UP000676804"/>
    </source>
</evidence>
<dbReference type="RefSeq" id="WP_060698512.1">
    <property type="nucleotide sequence ID" value="NZ_JAGQFH010000012.1"/>
</dbReference>
<comment type="caution">
    <text evidence="3">The sequence shown here is derived from an EMBL/GenBank/DDBJ whole genome shotgun (WGS) entry which is preliminary data.</text>
</comment>
<gene>
    <name evidence="2" type="ORF">AKG37_07040</name>
    <name evidence="3" type="ORF">KCQ59_09290</name>
</gene>
<proteinExistence type="predicted"/>
<evidence type="ECO:0000313" key="3">
    <source>
        <dbReference type="EMBL" id="MBR8689979.1"/>
    </source>
</evidence>
<dbReference type="Proteomes" id="UP000050272">
    <property type="component" value="Unassembled WGS sequence"/>
</dbReference>
<protein>
    <submittedName>
        <fullName evidence="3">Uncharacterized protein</fullName>
    </submittedName>
</protein>
<evidence type="ECO:0000313" key="4">
    <source>
        <dbReference type="Proteomes" id="UP000050272"/>
    </source>
</evidence>
<evidence type="ECO:0000313" key="2">
    <source>
        <dbReference type="EMBL" id="KPN14811.1"/>
    </source>
</evidence>
<dbReference type="AlphaFoldDB" id="A0ABD4QLL0"/>
<feature type="signal peptide" evidence="1">
    <location>
        <begin position="1"/>
        <end position="25"/>
    </location>
</feature>